<keyword evidence="4" id="KW-1185">Reference proteome</keyword>
<proteinExistence type="predicted"/>
<feature type="domain" description="Fatty acid desaturase" evidence="2">
    <location>
        <begin position="62"/>
        <end position="288"/>
    </location>
</feature>
<keyword evidence="1" id="KW-0812">Transmembrane</keyword>
<dbReference type="KEGG" id="phb:HYN04_08085"/>
<dbReference type="OrthoDB" id="784276at2"/>
<gene>
    <name evidence="3" type="ORF">HYN04_08085</name>
</gene>
<name>A0A2Z3HU81_9CAUL</name>
<protein>
    <submittedName>
        <fullName evidence="3">Beta-carotene hydroxylase</fullName>
    </submittedName>
</protein>
<evidence type="ECO:0000256" key="1">
    <source>
        <dbReference type="SAM" id="Phobius"/>
    </source>
</evidence>
<dbReference type="AlphaFoldDB" id="A0A2Z3HU81"/>
<dbReference type="Proteomes" id="UP000247763">
    <property type="component" value="Chromosome"/>
</dbReference>
<feature type="transmembrane region" description="Helical" evidence="1">
    <location>
        <begin position="27"/>
        <end position="50"/>
    </location>
</feature>
<dbReference type="EMBL" id="CP029479">
    <property type="protein sequence ID" value="AWM77726.1"/>
    <property type="molecule type" value="Genomic_DNA"/>
</dbReference>
<evidence type="ECO:0000313" key="4">
    <source>
        <dbReference type="Proteomes" id="UP000247763"/>
    </source>
</evidence>
<organism evidence="3 4">
    <name type="scientific">Phenylobacterium parvum</name>
    <dbReference type="NCBI Taxonomy" id="2201350"/>
    <lineage>
        <taxon>Bacteria</taxon>
        <taxon>Pseudomonadati</taxon>
        <taxon>Pseudomonadota</taxon>
        <taxon>Alphaproteobacteria</taxon>
        <taxon>Caulobacterales</taxon>
        <taxon>Caulobacteraceae</taxon>
        <taxon>Phenylobacterium</taxon>
    </lineage>
</organism>
<keyword evidence="1" id="KW-1133">Transmembrane helix</keyword>
<keyword evidence="1" id="KW-0472">Membrane</keyword>
<feature type="transmembrane region" description="Helical" evidence="1">
    <location>
        <begin position="182"/>
        <end position="205"/>
    </location>
</feature>
<dbReference type="GO" id="GO:0006629">
    <property type="term" value="P:lipid metabolic process"/>
    <property type="evidence" value="ECO:0007669"/>
    <property type="project" value="InterPro"/>
</dbReference>
<dbReference type="Pfam" id="PF00487">
    <property type="entry name" value="FA_desaturase"/>
    <property type="match status" value="1"/>
</dbReference>
<evidence type="ECO:0000259" key="2">
    <source>
        <dbReference type="Pfam" id="PF00487"/>
    </source>
</evidence>
<evidence type="ECO:0000313" key="3">
    <source>
        <dbReference type="EMBL" id="AWM77726.1"/>
    </source>
</evidence>
<feature type="transmembrane region" description="Helical" evidence="1">
    <location>
        <begin position="211"/>
        <end position="231"/>
    </location>
</feature>
<sequence length="298" mass="33452">MTAYSDFTVEALQALPDRELNRLEAEVAGSFMGGLPWGSVLWGLGNLAVWLSLWPLTLSGLMPLWVAFPIATLNVALCYLPSHEAQHRIIAREGEPLFWLNELVGHLSPIPMLLPYGVARLTHYEHHLHANHPDLDPDIHTKAPNAWRHLLNTIAHRQPGSATGGNYGKALARIGTDEAQKAGLVAALYTLAYHAILFGLAWSGFAIEAALIWWLPRILGTTYIQFFLSWAPHHPAHEMGRYRDTRAFRSRVGNLMSSGMQFHILHHLYPRIPLLRHARAYEALRPFLVVRGCRLDGL</sequence>
<feature type="transmembrane region" description="Helical" evidence="1">
    <location>
        <begin position="62"/>
        <end position="80"/>
    </location>
</feature>
<dbReference type="InterPro" id="IPR005804">
    <property type="entry name" value="FA_desaturase_dom"/>
</dbReference>
<accession>A0A2Z3HU81</accession>
<reference evidence="4" key="1">
    <citation type="submission" date="2018-05" db="EMBL/GenBank/DDBJ databases">
        <title>Genome sequencing of Phenylobacterium sp. HYN0004.</title>
        <authorList>
            <person name="Yi H."/>
            <person name="Baek C."/>
        </authorList>
    </citation>
    <scope>NUCLEOTIDE SEQUENCE [LARGE SCALE GENOMIC DNA]</scope>
    <source>
        <strain evidence="4">HYN0004</strain>
    </source>
</reference>
<dbReference type="RefSeq" id="WP_110450293.1">
    <property type="nucleotide sequence ID" value="NZ_CP029479.1"/>
</dbReference>